<evidence type="ECO:0000256" key="5">
    <source>
        <dbReference type="ARBA" id="ARBA00023014"/>
    </source>
</evidence>
<evidence type="ECO:0000256" key="1">
    <source>
        <dbReference type="ARBA" id="ARBA00022714"/>
    </source>
</evidence>
<dbReference type="InterPro" id="IPR044043">
    <property type="entry name" value="VanA_C_cat"/>
</dbReference>
<evidence type="ECO:0000256" key="3">
    <source>
        <dbReference type="ARBA" id="ARBA00023002"/>
    </source>
</evidence>
<dbReference type="Gene3D" id="2.102.10.10">
    <property type="entry name" value="Rieske [2Fe-2S] iron-sulphur domain"/>
    <property type="match status" value="1"/>
</dbReference>
<evidence type="ECO:0000256" key="2">
    <source>
        <dbReference type="ARBA" id="ARBA00022723"/>
    </source>
</evidence>
<keyword evidence="5" id="KW-0411">Iron-sulfur</keyword>
<dbReference type="InterPro" id="IPR017941">
    <property type="entry name" value="Rieske_2Fe-2S"/>
</dbReference>
<dbReference type="Pfam" id="PF19112">
    <property type="entry name" value="VanA_C"/>
    <property type="match status" value="1"/>
</dbReference>
<dbReference type="SUPFAM" id="SSF50022">
    <property type="entry name" value="ISP domain"/>
    <property type="match status" value="1"/>
</dbReference>
<dbReference type="InterPro" id="IPR050584">
    <property type="entry name" value="Cholesterol_7-desaturase"/>
</dbReference>
<name>A0ABW1ASL3_9RHOO</name>
<dbReference type="Gene3D" id="3.90.380.10">
    <property type="entry name" value="Naphthalene 1,2-dioxygenase Alpha Subunit, Chain A, domain 1"/>
    <property type="match status" value="1"/>
</dbReference>
<evidence type="ECO:0000313" key="8">
    <source>
        <dbReference type="Proteomes" id="UP001595974"/>
    </source>
</evidence>
<dbReference type="EMBL" id="JBHSOG010000049">
    <property type="protein sequence ID" value="MFC5770293.1"/>
    <property type="molecule type" value="Genomic_DNA"/>
</dbReference>
<proteinExistence type="predicted"/>
<dbReference type="SUPFAM" id="SSF55961">
    <property type="entry name" value="Bet v1-like"/>
    <property type="match status" value="1"/>
</dbReference>
<accession>A0ABW1ASL3</accession>
<evidence type="ECO:0000256" key="4">
    <source>
        <dbReference type="ARBA" id="ARBA00023004"/>
    </source>
</evidence>
<comment type="caution">
    <text evidence="7">The sequence shown here is derived from an EMBL/GenBank/DDBJ whole genome shotgun (WGS) entry which is preliminary data.</text>
</comment>
<dbReference type="PANTHER" id="PTHR21266:SF60">
    <property type="entry name" value="3-KETOSTEROID-9-ALPHA-MONOOXYGENASE, OXYGENASE COMPONENT"/>
    <property type="match status" value="1"/>
</dbReference>
<dbReference type="CDD" id="cd08878">
    <property type="entry name" value="RHO_alpha_C_DMO-like"/>
    <property type="match status" value="1"/>
</dbReference>
<evidence type="ECO:0000313" key="7">
    <source>
        <dbReference type="EMBL" id="MFC5770293.1"/>
    </source>
</evidence>
<dbReference type="PANTHER" id="PTHR21266">
    <property type="entry name" value="IRON-SULFUR DOMAIN CONTAINING PROTEIN"/>
    <property type="match status" value="1"/>
</dbReference>
<keyword evidence="2" id="KW-0479">Metal-binding</keyword>
<organism evidence="7 8">
    <name type="scientific">Thauera sinica</name>
    <dbReference type="NCBI Taxonomy" id="2665146"/>
    <lineage>
        <taxon>Bacteria</taxon>
        <taxon>Pseudomonadati</taxon>
        <taxon>Pseudomonadota</taxon>
        <taxon>Betaproteobacteria</taxon>
        <taxon>Rhodocyclales</taxon>
        <taxon>Zoogloeaceae</taxon>
        <taxon>Thauera</taxon>
    </lineage>
</organism>
<dbReference type="RefSeq" id="WP_096450022.1">
    <property type="nucleotide sequence ID" value="NZ_JBHSOG010000049.1"/>
</dbReference>
<dbReference type="PROSITE" id="PS51296">
    <property type="entry name" value="RIESKE"/>
    <property type="match status" value="1"/>
</dbReference>
<evidence type="ECO:0000259" key="6">
    <source>
        <dbReference type="PROSITE" id="PS51296"/>
    </source>
</evidence>
<sequence length="340" mass="38817">MFLKNCWYVAAWSDEVTDSLFARTLLDTPILLYRDSAGQVVALDDRCCHRTAPLSLGRREGDCVRCMYHGMKFDPSGRCVEIPMQETIPPQTRVRAYPVVERSRWIWIWMGDPERADPALLPDHHWLDDPAWRSLSGYMLHQANYLQVADNLCDFSHFSFVHPETVGGSVAYAKSQPRIERLDNGVRITRGLDNDEPAPFVKKLRPEWKAVDRWNNYEFLVPGVLLMDSGSVPVGRGGAGGSREGALQFRGCQAITPETARTTHYFFAQPHNFGIEDAEVTRKIHQVLIDAFEEDRHIISGQTRMLAFDPDFRMVPLGVDAALSHFRWVMNKRIREEAEA</sequence>
<dbReference type="Pfam" id="PF00355">
    <property type="entry name" value="Rieske"/>
    <property type="match status" value="1"/>
</dbReference>
<feature type="domain" description="Rieske" evidence="6">
    <location>
        <begin position="7"/>
        <end position="108"/>
    </location>
</feature>
<keyword evidence="4" id="KW-0408">Iron</keyword>
<keyword evidence="1" id="KW-0001">2Fe-2S</keyword>
<keyword evidence="8" id="KW-1185">Reference proteome</keyword>
<dbReference type="Proteomes" id="UP001595974">
    <property type="component" value="Unassembled WGS sequence"/>
</dbReference>
<keyword evidence="3" id="KW-0560">Oxidoreductase</keyword>
<protein>
    <submittedName>
        <fullName evidence="7">Rieske 2Fe-2S domain-containing protein</fullName>
    </submittedName>
</protein>
<gene>
    <name evidence="7" type="ORF">ACFPTN_12995</name>
</gene>
<reference evidence="8" key="1">
    <citation type="journal article" date="2019" name="Int. J. Syst. Evol. Microbiol.">
        <title>The Global Catalogue of Microorganisms (GCM) 10K type strain sequencing project: providing services to taxonomists for standard genome sequencing and annotation.</title>
        <authorList>
            <consortium name="The Broad Institute Genomics Platform"/>
            <consortium name="The Broad Institute Genome Sequencing Center for Infectious Disease"/>
            <person name="Wu L."/>
            <person name="Ma J."/>
        </authorList>
    </citation>
    <scope>NUCLEOTIDE SEQUENCE [LARGE SCALE GENOMIC DNA]</scope>
    <source>
        <strain evidence="8">SHR3</strain>
    </source>
</reference>
<dbReference type="InterPro" id="IPR036922">
    <property type="entry name" value="Rieske_2Fe-2S_sf"/>
</dbReference>